<accession>A0A2P5E6E7</accession>
<dbReference type="PANTHER" id="PTHR33710">
    <property type="entry name" value="BNAC02G09200D PROTEIN"/>
    <property type="match status" value="1"/>
</dbReference>
<dbReference type="Proteomes" id="UP000237000">
    <property type="component" value="Unassembled WGS sequence"/>
</dbReference>
<protein>
    <recommendedName>
        <fullName evidence="3">Endonuclease/exonuclease/phosphatase</fullName>
    </recommendedName>
</protein>
<dbReference type="PANTHER" id="PTHR33710:SF71">
    <property type="entry name" value="ENDONUCLEASE_EXONUCLEASE_PHOSPHATASE DOMAIN-CONTAINING PROTEIN"/>
    <property type="match status" value="1"/>
</dbReference>
<comment type="caution">
    <text evidence="1">The sequence shown here is derived from an EMBL/GenBank/DDBJ whole genome shotgun (WGS) entry which is preliminary data.</text>
</comment>
<reference evidence="2" key="1">
    <citation type="submission" date="2016-06" db="EMBL/GenBank/DDBJ databases">
        <title>Parallel loss of symbiosis genes in relatives of nitrogen-fixing non-legume Parasponia.</title>
        <authorList>
            <person name="Van Velzen R."/>
            <person name="Holmer R."/>
            <person name="Bu F."/>
            <person name="Rutten L."/>
            <person name="Van Zeijl A."/>
            <person name="Liu W."/>
            <person name="Santuari L."/>
            <person name="Cao Q."/>
            <person name="Sharma T."/>
            <person name="Shen D."/>
            <person name="Roswanjaya Y."/>
            <person name="Wardhani T."/>
            <person name="Kalhor M.S."/>
            <person name="Jansen J."/>
            <person name="Van den Hoogen J."/>
            <person name="Gungor B."/>
            <person name="Hartog M."/>
            <person name="Hontelez J."/>
            <person name="Verver J."/>
            <person name="Yang W.-C."/>
            <person name="Schijlen E."/>
            <person name="Repin R."/>
            <person name="Schilthuizen M."/>
            <person name="Schranz E."/>
            <person name="Heidstra R."/>
            <person name="Miyata K."/>
            <person name="Fedorova E."/>
            <person name="Kohlen W."/>
            <person name="Bisseling T."/>
            <person name="Smit S."/>
            <person name="Geurts R."/>
        </authorList>
    </citation>
    <scope>NUCLEOTIDE SEQUENCE [LARGE SCALE GENOMIC DNA]</scope>
    <source>
        <strain evidence="2">cv. RG33-2</strain>
    </source>
</reference>
<evidence type="ECO:0000313" key="1">
    <source>
        <dbReference type="EMBL" id="PON81111.1"/>
    </source>
</evidence>
<dbReference type="OrthoDB" id="1113909at2759"/>
<sequence>MNKRLNNDFIQERLDRYVCSDDWRKLYNTSIIEHGDFISSDHCLLTLWLNKGPDNQDDLSNWDFKFEPYWLQEDGCRAVVEKAWNVHVFSNDALSDFQCKIERCVADLRSWSS</sequence>
<dbReference type="InParanoid" id="A0A2P5E6E7"/>
<name>A0A2P5E6E7_TREOI</name>
<keyword evidence="2" id="KW-1185">Reference proteome</keyword>
<evidence type="ECO:0008006" key="3">
    <source>
        <dbReference type="Google" id="ProtNLM"/>
    </source>
</evidence>
<gene>
    <name evidence="1" type="ORF">TorRG33x02_230700</name>
</gene>
<dbReference type="EMBL" id="JXTC01000224">
    <property type="protein sequence ID" value="PON81111.1"/>
    <property type="molecule type" value="Genomic_DNA"/>
</dbReference>
<evidence type="ECO:0000313" key="2">
    <source>
        <dbReference type="Proteomes" id="UP000237000"/>
    </source>
</evidence>
<dbReference type="AlphaFoldDB" id="A0A2P5E6E7"/>
<organism evidence="1 2">
    <name type="scientific">Trema orientale</name>
    <name type="common">Charcoal tree</name>
    <name type="synonym">Celtis orientalis</name>
    <dbReference type="NCBI Taxonomy" id="63057"/>
    <lineage>
        <taxon>Eukaryota</taxon>
        <taxon>Viridiplantae</taxon>
        <taxon>Streptophyta</taxon>
        <taxon>Embryophyta</taxon>
        <taxon>Tracheophyta</taxon>
        <taxon>Spermatophyta</taxon>
        <taxon>Magnoliopsida</taxon>
        <taxon>eudicotyledons</taxon>
        <taxon>Gunneridae</taxon>
        <taxon>Pentapetalae</taxon>
        <taxon>rosids</taxon>
        <taxon>fabids</taxon>
        <taxon>Rosales</taxon>
        <taxon>Cannabaceae</taxon>
        <taxon>Trema</taxon>
    </lineage>
</organism>
<proteinExistence type="predicted"/>